<evidence type="ECO:0000313" key="2">
    <source>
        <dbReference type="EMBL" id="KAG1761635.1"/>
    </source>
</evidence>
<feature type="compositionally biased region" description="Acidic residues" evidence="1">
    <location>
        <begin position="139"/>
        <end position="164"/>
    </location>
</feature>
<gene>
    <name evidence="2" type="ORF">EV702DRAFT_1207104</name>
</gene>
<dbReference type="Proteomes" id="UP000714275">
    <property type="component" value="Unassembled WGS sequence"/>
</dbReference>
<reference evidence="2" key="1">
    <citation type="journal article" date="2020" name="New Phytol.">
        <title>Comparative genomics reveals dynamic genome evolution in host specialist ectomycorrhizal fungi.</title>
        <authorList>
            <person name="Lofgren L.A."/>
            <person name="Nguyen N.H."/>
            <person name="Vilgalys R."/>
            <person name="Ruytinx J."/>
            <person name="Liao H.L."/>
            <person name="Branco S."/>
            <person name="Kuo A."/>
            <person name="LaButti K."/>
            <person name="Lipzen A."/>
            <person name="Andreopoulos W."/>
            <person name="Pangilinan J."/>
            <person name="Riley R."/>
            <person name="Hundley H."/>
            <person name="Na H."/>
            <person name="Barry K."/>
            <person name="Grigoriev I.V."/>
            <person name="Stajich J.E."/>
            <person name="Kennedy P.G."/>
        </authorList>
    </citation>
    <scope>NUCLEOTIDE SEQUENCE</scope>
    <source>
        <strain evidence="2">DOB743</strain>
    </source>
</reference>
<dbReference type="EMBL" id="JABBWD010000334">
    <property type="protein sequence ID" value="KAG1761635.1"/>
    <property type="molecule type" value="Genomic_DNA"/>
</dbReference>
<accession>A0A9P7CUN8</accession>
<feature type="region of interest" description="Disordered" evidence="1">
    <location>
        <begin position="123"/>
        <end position="173"/>
    </location>
</feature>
<dbReference type="OrthoDB" id="2657561at2759"/>
<protein>
    <submittedName>
        <fullName evidence="2">Uncharacterized protein</fullName>
    </submittedName>
</protein>
<name>A0A9P7CUN8_9AGAM</name>
<evidence type="ECO:0000313" key="3">
    <source>
        <dbReference type="Proteomes" id="UP000714275"/>
    </source>
</evidence>
<sequence length="173" mass="19542">MSDPKVKEQLRNVDDHIAYLMDRMRTYRYKWLEEYYCAKNLELHMPDGIKVPDLDQIPEDIASPAFIPELLGWDGEGSEGGEGIIESAFVDCDMLMRFHFGLGVGHVYSHHRSMQAEVQEGNAVRASATRDGQYTTNDTIDEVEVEVVDEDGDEDADEDGDEEDSAHGELTLE</sequence>
<comment type="caution">
    <text evidence="2">The sequence shown here is derived from an EMBL/GenBank/DDBJ whole genome shotgun (WGS) entry which is preliminary data.</text>
</comment>
<evidence type="ECO:0000256" key="1">
    <source>
        <dbReference type="SAM" id="MobiDB-lite"/>
    </source>
</evidence>
<keyword evidence="3" id="KW-1185">Reference proteome</keyword>
<organism evidence="2 3">
    <name type="scientific">Suillus placidus</name>
    <dbReference type="NCBI Taxonomy" id="48579"/>
    <lineage>
        <taxon>Eukaryota</taxon>
        <taxon>Fungi</taxon>
        <taxon>Dikarya</taxon>
        <taxon>Basidiomycota</taxon>
        <taxon>Agaricomycotina</taxon>
        <taxon>Agaricomycetes</taxon>
        <taxon>Agaricomycetidae</taxon>
        <taxon>Boletales</taxon>
        <taxon>Suillineae</taxon>
        <taxon>Suillaceae</taxon>
        <taxon>Suillus</taxon>
    </lineage>
</organism>
<proteinExistence type="predicted"/>
<dbReference type="AlphaFoldDB" id="A0A9P7CUN8"/>